<keyword evidence="2" id="KW-1185">Reference proteome</keyword>
<evidence type="ECO:0000313" key="2">
    <source>
        <dbReference type="Proteomes" id="UP000789920"/>
    </source>
</evidence>
<dbReference type="Proteomes" id="UP000789920">
    <property type="component" value="Unassembled WGS sequence"/>
</dbReference>
<gene>
    <name evidence="1" type="ORF">RPERSI_LOCUS27845</name>
</gene>
<dbReference type="EMBL" id="CAJVQC010099418">
    <property type="protein sequence ID" value="CAG8830560.1"/>
    <property type="molecule type" value="Genomic_DNA"/>
</dbReference>
<comment type="caution">
    <text evidence="1">The sequence shown here is derived from an EMBL/GenBank/DDBJ whole genome shotgun (WGS) entry which is preliminary data.</text>
</comment>
<evidence type="ECO:0000313" key="1">
    <source>
        <dbReference type="EMBL" id="CAG8830560.1"/>
    </source>
</evidence>
<reference evidence="1" key="1">
    <citation type="submission" date="2021-06" db="EMBL/GenBank/DDBJ databases">
        <authorList>
            <person name="Kallberg Y."/>
            <person name="Tangrot J."/>
            <person name="Rosling A."/>
        </authorList>
    </citation>
    <scope>NUCLEOTIDE SEQUENCE</scope>
    <source>
        <strain evidence="1">MA461A</strain>
    </source>
</reference>
<proteinExistence type="predicted"/>
<feature type="non-terminal residue" evidence="1">
    <location>
        <position position="1"/>
    </location>
</feature>
<accession>A0ACA9S8H9</accession>
<protein>
    <submittedName>
        <fullName evidence="1">11852_t:CDS:1</fullName>
    </submittedName>
</protein>
<name>A0ACA9S8H9_9GLOM</name>
<organism evidence="1 2">
    <name type="scientific">Racocetra persica</name>
    <dbReference type="NCBI Taxonomy" id="160502"/>
    <lineage>
        <taxon>Eukaryota</taxon>
        <taxon>Fungi</taxon>
        <taxon>Fungi incertae sedis</taxon>
        <taxon>Mucoromycota</taxon>
        <taxon>Glomeromycotina</taxon>
        <taxon>Glomeromycetes</taxon>
        <taxon>Diversisporales</taxon>
        <taxon>Gigasporaceae</taxon>
        <taxon>Racocetra</taxon>
    </lineage>
</organism>
<feature type="non-terminal residue" evidence="1">
    <location>
        <position position="42"/>
    </location>
</feature>
<sequence length="42" mass="4797">MSHNRNSKGSQSEDNRIDVIDNVENMIINKDNSHQDAQDTLL</sequence>